<dbReference type="HOGENOM" id="CLU_1600087_0_0_7"/>
<dbReference type="KEGG" id="dti:Desti_4349"/>
<dbReference type="EMBL" id="CP003360">
    <property type="protein sequence ID" value="AFM26982.1"/>
    <property type="molecule type" value="Genomic_DNA"/>
</dbReference>
<feature type="domain" description="CBS" evidence="3">
    <location>
        <begin position="95"/>
        <end position="151"/>
    </location>
</feature>
<evidence type="ECO:0000256" key="2">
    <source>
        <dbReference type="PROSITE-ProRule" id="PRU00703"/>
    </source>
</evidence>
<dbReference type="OrthoDB" id="5431358at2"/>
<evidence type="ECO:0000313" key="5">
    <source>
        <dbReference type="Proteomes" id="UP000006055"/>
    </source>
</evidence>
<dbReference type="SUPFAM" id="SSF54631">
    <property type="entry name" value="CBS-domain pair"/>
    <property type="match status" value="1"/>
</dbReference>
<dbReference type="Pfam" id="PF00571">
    <property type="entry name" value="CBS"/>
    <property type="match status" value="1"/>
</dbReference>
<dbReference type="CDD" id="cd02205">
    <property type="entry name" value="CBS_pair_SF"/>
    <property type="match status" value="1"/>
</dbReference>
<dbReference type="STRING" id="706587.Desti_4349"/>
<sequence>MPHSRPVSELMIPRNQWPQIRAEAEVAIAIKLLRIISEEEKLEHGQTTPLVLDENFNLLGFVHLVDLLKSVRHLCEKANEPCDLDRATTPVKDLVTPFAGSVAPNDSILKALDIMMDNRISLVPVLENGKLEGVVKLSDIFNLVAALLFDAPDPQERHTLMRDYRF</sequence>
<dbReference type="InterPro" id="IPR051257">
    <property type="entry name" value="Diverse_CBS-Domain"/>
</dbReference>
<name>I4CBP1_DESTA</name>
<evidence type="ECO:0000259" key="3">
    <source>
        <dbReference type="PROSITE" id="PS51371"/>
    </source>
</evidence>
<dbReference type="Proteomes" id="UP000006055">
    <property type="component" value="Chromosome"/>
</dbReference>
<dbReference type="Gene3D" id="3.10.580.10">
    <property type="entry name" value="CBS-domain"/>
    <property type="match status" value="1"/>
</dbReference>
<dbReference type="InterPro" id="IPR046342">
    <property type="entry name" value="CBS_dom_sf"/>
</dbReference>
<reference evidence="5" key="1">
    <citation type="submission" date="2012-06" db="EMBL/GenBank/DDBJ databases">
        <title>Complete sequence of chromosome of Desulfomonile tiedjei DSM 6799.</title>
        <authorList>
            <person name="Lucas S."/>
            <person name="Copeland A."/>
            <person name="Lapidus A."/>
            <person name="Glavina del Rio T."/>
            <person name="Dalin E."/>
            <person name="Tice H."/>
            <person name="Bruce D."/>
            <person name="Goodwin L."/>
            <person name="Pitluck S."/>
            <person name="Peters L."/>
            <person name="Ovchinnikova G."/>
            <person name="Zeytun A."/>
            <person name="Lu M."/>
            <person name="Kyrpides N."/>
            <person name="Mavromatis K."/>
            <person name="Ivanova N."/>
            <person name="Brettin T."/>
            <person name="Detter J.C."/>
            <person name="Han C."/>
            <person name="Larimer F."/>
            <person name="Land M."/>
            <person name="Hauser L."/>
            <person name="Markowitz V."/>
            <person name="Cheng J.-F."/>
            <person name="Hugenholtz P."/>
            <person name="Woyke T."/>
            <person name="Wu D."/>
            <person name="Spring S."/>
            <person name="Schroeder M."/>
            <person name="Brambilla E."/>
            <person name="Klenk H.-P."/>
            <person name="Eisen J.A."/>
        </authorList>
    </citation>
    <scope>NUCLEOTIDE SEQUENCE [LARGE SCALE GENOMIC DNA]</scope>
    <source>
        <strain evidence="5">ATCC 49306 / DSM 6799 / DCB-1</strain>
    </source>
</reference>
<evidence type="ECO:0000256" key="1">
    <source>
        <dbReference type="ARBA" id="ARBA00023122"/>
    </source>
</evidence>
<gene>
    <name evidence="4" type="ordered locus">Desti_4349</name>
</gene>
<evidence type="ECO:0000313" key="4">
    <source>
        <dbReference type="EMBL" id="AFM26982.1"/>
    </source>
</evidence>
<proteinExistence type="predicted"/>
<dbReference type="eggNOG" id="COG1253">
    <property type="taxonomic scope" value="Bacteria"/>
</dbReference>
<protein>
    <submittedName>
        <fullName evidence="4">CBS domain-containing protein</fullName>
    </submittedName>
</protein>
<dbReference type="AlphaFoldDB" id="I4CBP1"/>
<dbReference type="PANTHER" id="PTHR43080:SF2">
    <property type="entry name" value="CBS DOMAIN-CONTAINING PROTEIN"/>
    <property type="match status" value="1"/>
</dbReference>
<dbReference type="PROSITE" id="PS51371">
    <property type="entry name" value="CBS"/>
    <property type="match status" value="1"/>
</dbReference>
<dbReference type="RefSeq" id="WP_014812101.1">
    <property type="nucleotide sequence ID" value="NC_018025.1"/>
</dbReference>
<accession>I4CBP1</accession>
<organism evidence="4 5">
    <name type="scientific">Desulfomonile tiedjei (strain ATCC 49306 / DSM 6799 / DCB-1)</name>
    <dbReference type="NCBI Taxonomy" id="706587"/>
    <lineage>
        <taxon>Bacteria</taxon>
        <taxon>Pseudomonadati</taxon>
        <taxon>Thermodesulfobacteriota</taxon>
        <taxon>Desulfomonilia</taxon>
        <taxon>Desulfomonilales</taxon>
        <taxon>Desulfomonilaceae</taxon>
        <taxon>Desulfomonile</taxon>
    </lineage>
</organism>
<dbReference type="PANTHER" id="PTHR43080">
    <property type="entry name" value="CBS DOMAIN-CONTAINING PROTEIN CBSX3, MITOCHONDRIAL"/>
    <property type="match status" value="1"/>
</dbReference>
<keyword evidence="1 2" id="KW-0129">CBS domain</keyword>
<keyword evidence="5" id="KW-1185">Reference proteome</keyword>
<dbReference type="InterPro" id="IPR000644">
    <property type="entry name" value="CBS_dom"/>
</dbReference>